<sequence>MLSPQQQKHLPHPLSVTYKFHHFLLGNSNSKDPIFHGSFHLLHLHIFWQPKPPHELPTATFNPMPSIVLVFLLYFPFSADLKHPVIFNLHFHFLFFKPWEVGFEDVRFRSFLPVDSGAGKSSGFWDTRGGE</sequence>
<name>A0A5D2FX26_GOSDA</name>
<evidence type="ECO:0000313" key="2">
    <source>
        <dbReference type="Proteomes" id="UP000323506"/>
    </source>
</evidence>
<accession>A0A5D2FX26</accession>
<dbReference type="Proteomes" id="UP000323506">
    <property type="component" value="Chromosome A07"/>
</dbReference>
<protein>
    <submittedName>
        <fullName evidence="1">Uncharacterized protein</fullName>
    </submittedName>
</protein>
<dbReference type="AlphaFoldDB" id="A0A5D2FX26"/>
<reference evidence="1 2" key="1">
    <citation type="submission" date="2019-06" db="EMBL/GenBank/DDBJ databases">
        <title>WGS assembly of Gossypium darwinii.</title>
        <authorList>
            <person name="Chen Z.J."/>
            <person name="Sreedasyam A."/>
            <person name="Ando A."/>
            <person name="Song Q."/>
            <person name="De L."/>
            <person name="Hulse-Kemp A."/>
            <person name="Ding M."/>
            <person name="Ye W."/>
            <person name="Kirkbride R."/>
            <person name="Jenkins J."/>
            <person name="Plott C."/>
            <person name="Lovell J."/>
            <person name="Lin Y.-M."/>
            <person name="Vaughn R."/>
            <person name="Liu B."/>
            <person name="Li W."/>
            <person name="Simpson S."/>
            <person name="Scheffler B."/>
            <person name="Saski C."/>
            <person name="Grover C."/>
            <person name="Hu G."/>
            <person name="Conover J."/>
            <person name="Carlson J."/>
            <person name="Shu S."/>
            <person name="Boston L."/>
            <person name="Williams M."/>
            <person name="Peterson D."/>
            <person name="Mcgee K."/>
            <person name="Jones D."/>
            <person name="Wendel J."/>
            <person name="Stelly D."/>
            <person name="Grimwood J."/>
            <person name="Schmutz J."/>
        </authorList>
    </citation>
    <scope>NUCLEOTIDE SEQUENCE [LARGE SCALE GENOMIC DNA]</scope>
    <source>
        <strain evidence="1">1808015.09</strain>
    </source>
</reference>
<proteinExistence type="predicted"/>
<evidence type="ECO:0000313" key="1">
    <source>
        <dbReference type="EMBL" id="TYH09259.1"/>
    </source>
</evidence>
<gene>
    <name evidence="1" type="ORF">ES288_A07G080700v1</name>
</gene>
<keyword evidence="2" id="KW-1185">Reference proteome</keyword>
<dbReference type="EMBL" id="CM017694">
    <property type="protein sequence ID" value="TYH09259.1"/>
    <property type="molecule type" value="Genomic_DNA"/>
</dbReference>
<organism evidence="1 2">
    <name type="scientific">Gossypium darwinii</name>
    <name type="common">Darwin's cotton</name>
    <name type="synonym">Gossypium barbadense var. darwinii</name>
    <dbReference type="NCBI Taxonomy" id="34276"/>
    <lineage>
        <taxon>Eukaryota</taxon>
        <taxon>Viridiplantae</taxon>
        <taxon>Streptophyta</taxon>
        <taxon>Embryophyta</taxon>
        <taxon>Tracheophyta</taxon>
        <taxon>Spermatophyta</taxon>
        <taxon>Magnoliopsida</taxon>
        <taxon>eudicotyledons</taxon>
        <taxon>Gunneridae</taxon>
        <taxon>Pentapetalae</taxon>
        <taxon>rosids</taxon>
        <taxon>malvids</taxon>
        <taxon>Malvales</taxon>
        <taxon>Malvaceae</taxon>
        <taxon>Malvoideae</taxon>
        <taxon>Gossypium</taxon>
    </lineage>
</organism>